<gene>
    <name evidence="2" type="ORF">HAX54_038612</name>
</gene>
<feature type="compositionally biased region" description="Basic residues" evidence="1">
    <location>
        <begin position="12"/>
        <end position="21"/>
    </location>
</feature>
<protein>
    <submittedName>
        <fullName evidence="2">Uncharacterized protein</fullName>
    </submittedName>
</protein>
<keyword evidence="3" id="KW-1185">Reference proteome</keyword>
<dbReference type="EMBL" id="JACEIK010005278">
    <property type="protein sequence ID" value="MCE0481147.1"/>
    <property type="molecule type" value="Genomic_DNA"/>
</dbReference>
<evidence type="ECO:0000313" key="3">
    <source>
        <dbReference type="Proteomes" id="UP000823775"/>
    </source>
</evidence>
<evidence type="ECO:0000256" key="1">
    <source>
        <dbReference type="SAM" id="MobiDB-lite"/>
    </source>
</evidence>
<feature type="region of interest" description="Disordered" evidence="1">
    <location>
        <begin position="1"/>
        <end position="26"/>
    </location>
</feature>
<organism evidence="2 3">
    <name type="scientific">Datura stramonium</name>
    <name type="common">Jimsonweed</name>
    <name type="synonym">Common thornapple</name>
    <dbReference type="NCBI Taxonomy" id="4076"/>
    <lineage>
        <taxon>Eukaryota</taxon>
        <taxon>Viridiplantae</taxon>
        <taxon>Streptophyta</taxon>
        <taxon>Embryophyta</taxon>
        <taxon>Tracheophyta</taxon>
        <taxon>Spermatophyta</taxon>
        <taxon>Magnoliopsida</taxon>
        <taxon>eudicotyledons</taxon>
        <taxon>Gunneridae</taxon>
        <taxon>Pentapetalae</taxon>
        <taxon>asterids</taxon>
        <taxon>lamiids</taxon>
        <taxon>Solanales</taxon>
        <taxon>Solanaceae</taxon>
        <taxon>Solanoideae</taxon>
        <taxon>Datureae</taxon>
        <taxon>Datura</taxon>
    </lineage>
</organism>
<reference evidence="2 3" key="1">
    <citation type="journal article" date="2021" name="BMC Genomics">
        <title>Datura genome reveals duplications of psychoactive alkaloid biosynthetic genes and high mutation rate following tissue culture.</title>
        <authorList>
            <person name="Rajewski A."/>
            <person name="Carter-House D."/>
            <person name="Stajich J."/>
            <person name="Litt A."/>
        </authorList>
    </citation>
    <scope>NUCLEOTIDE SEQUENCE [LARGE SCALE GENOMIC DNA]</scope>
    <source>
        <strain evidence="2">AR-01</strain>
    </source>
</reference>
<sequence>GKSVPRVGLVKRSSKRQKKTSYRSQHEPYHLERVVSSAHEKILENLEISQKPCDQTRELKRRKLEI</sequence>
<feature type="non-terminal residue" evidence="2">
    <location>
        <position position="1"/>
    </location>
</feature>
<dbReference type="Proteomes" id="UP000823775">
    <property type="component" value="Unassembled WGS sequence"/>
</dbReference>
<comment type="caution">
    <text evidence="2">The sequence shown here is derived from an EMBL/GenBank/DDBJ whole genome shotgun (WGS) entry which is preliminary data.</text>
</comment>
<accession>A0ABS8VP23</accession>
<name>A0ABS8VP23_DATST</name>
<evidence type="ECO:0000313" key="2">
    <source>
        <dbReference type="EMBL" id="MCE0481147.1"/>
    </source>
</evidence>
<proteinExistence type="predicted"/>